<evidence type="ECO:0000313" key="3">
    <source>
        <dbReference type="Proteomes" id="UP001268089"/>
    </source>
</evidence>
<comment type="caution">
    <text evidence="2">The sequence shown here is derived from an EMBL/GenBank/DDBJ whole genome shotgun (WGS) entry which is preliminary data.</text>
</comment>
<evidence type="ECO:0000313" key="2">
    <source>
        <dbReference type="EMBL" id="MDR7307907.1"/>
    </source>
</evidence>
<keyword evidence="3" id="KW-1185">Reference proteome</keyword>
<dbReference type="SUPFAM" id="SSF51110">
    <property type="entry name" value="alpha-D-mannose-specific plant lectins"/>
    <property type="match status" value="1"/>
</dbReference>
<feature type="domain" description="Bulb-type lectin" evidence="1">
    <location>
        <begin position="2"/>
        <end position="110"/>
    </location>
</feature>
<organism evidence="2 3">
    <name type="scientific">Rhodoferax saidenbachensis</name>
    <dbReference type="NCBI Taxonomy" id="1484693"/>
    <lineage>
        <taxon>Bacteria</taxon>
        <taxon>Pseudomonadati</taxon>
        <taxon>Pseudomonadota</taxon>
        <taxon>Betaproteobacteria</taxon>
        <taxon>Burkholderiales</taxon>
        <taxon>Comamonadaceae</taxon>
        <taxon>Rhodoferax</taxon>
    </lineage>
</organism>
<dbReference type="Gene3D" id="2.90.10.10">
    <property type="entry name" value="Bulb-type lectin domain"/>
    <property type="match status" value="2"/>
</dbReference>
<dbReference type="InterPro" id="IPR001480">
    <property type="entry name" value="Bulb-type_lectin_dom"/>
</dbReference>
<dbReference type="CDD" id="cd00028">
    <property type="entry name" value="B_lectin"/>
    <property type="match status" value="1"/>
</dbReference>
<reference evidence="2 3" key="1">
    <citation type="submission" date="2023-07" db="EMBL/GenBank/DDBJ databases">
        <title>Sorghum-associated microbial communities from plants grown in Nebraska, USA.</title>
        <authorList>
            <person name="Schachtman D."/>
        </authorList>
    </citation>
    <scope>NUCLEOTIDE SEQUENCE [LARGE SCALE GENOMIC DNA]</scope>
    <source>
        <strain evidence="2 3">BE308</strain>
    </source>
</reference>
<name>A0ABU1ZQS0_9BURK</name>
<dbReference type="InterPro" id="IPR036426">
    <property type="entry name" value="Bulb-type_lectin_dom_sf"/>
</dbReference>
<dbReference type="EMBL" id="JAVDXO010000008">
    <property type="protein sequence ID" value="MDR7307907.1"/>
    <property type="molecule type" value="Genomic_DNA"/>
</dbReference>
<accession>A0ABU1ZQS0</accession>
<protein>
    <recommendedName>
        <fullName evidence="1">Bulb-type lectin domain-containing protein</fullName>
    </recommendedName>
</protein>
<gene>
    <name evidence="2" type="ORF">J2X15_003212</name>
</gene>
<sequence length="507" mass="54792">MTDRLTPDQTLAAGSEIASPNGQHRAVMQGDGNFVVYRANGTPKWATGTDGRAIGGIIMQGDGNLVMYDSNGPVWASGTDGHPGAVLVMQDDGNLVIYGVDGTPLWATGTNITMMRVTGFLPTMNGFHFSNAFAHAPDIQINILGQNVAIGDAANGLCGGMAFAARDFFQAGQRPPARKDSPTSGVLFDLLVRRLFDSFEIPVGPARYAALMSPDLPDHETALSEIGLAPHGRAWVTIVEEWPKIRAGIDGGMPMPMALILIKDRDVFQMGNNHQVLAYGYDMDGNDLSILVYDPNCPDDNNVRINLDLGNPRQTTRMWHSHIDSARKEVVENVFAFFSQGYAFIMPPAIPTPDPAAVERSFKITNATPGDQLVKVFNPGDTAMLAPLPAGEFNVPPNQFGTWVFHKMLSQVRLTANDRFLGLASPGDAITITGDDTVEFRNTGQLAMPVRVYKATDDLMWVTLPGGQFTVGAGEIFRYTIPADVTTIKAIINGQRSNAVRGQVIIF</sequence>
<proteinExistence type="predicted"/>
<dbReference type="SMART" id="SM00108">
    <property type="entry name" value="B_lectin"/>
    <property type="match status" value="1"/>
</dbReference>
<dbReference type="Proteomes" id="UP001268089">
    <property type="component" value="Unassembled WGS sequence"/>
</dbReference>
<evidence type="ECO:0000259" key="1">
    <source>
        <dbReference type="PROSITE" id="PS50927"/>
    </source>
</evidence>
<dbReference type="PROSITE" id="PS50927">
    <property type="entry name" value="BULB_LECTIN"/>
    <property type="match status" value="1"/>
</dbReference>